<accession>A0A3T1DC07</accession>
<dbReference type="Proteomes" id="UP000289856">
    <property type="component" value="Chromosome"/>
</dbReference>
<evidence type="ECO:0000313" key="2">
    <source>
        <dbReference type="EMBL" id="BBI35632.1"/>
    </source>
</evidence>
<evidence type="ECO:0000256" key="1">
    <source>
        <dbReference type="SAM" id="Phobius"/>
    </source>
</evidence>
<dbReference type="RefSeq" id="WP_130614469.1">
    <property type="nucleotide sequence ID" value="NZ_AP019400.1"/>
</dbReference>
<dbReference type="OrthoDB" id="9793135at2"/>
<dbReference type="AlphaFoldDB" id="A0A3T1DC07"/>
<dbReference type="InterPro" id="IPR043751">
    <property type="entry name" value="DUF5696"/>
</dbReference>
<gene>
    <name evidence="2" type="ORF">KCTCHS21_50310</name>
</gene>
<keyword evidence="1" id="KW-0472">Membrane</keyword>
<keyword evidence="1" id="KW-0812">Transmembrane</keyword>
<sequence>MSKTENSSPRMLRTKKYWLRVGLIILFVIIALVSTIIYSNRDTLPRLEDNGIHLLELPPTPLSIGEEWLPGKLDNNGFAKVTENSSYVLLMEPKTTQVAILEKSSGFLWRSNPTNEQVENENLKGLLRTNLQSPFLLDYVINGKTQRNATNALDLNMTKGFVLTEHGVEVMYHYTKLDLSFVIRYELTEKGLELTVPILGIIENADFQIFALQLLPYFGAVHRTDEEGYLFVPDGPGGLIYYHTDRPAVGNRYEQMLYDNDPANLQEIAVPREAIAYPVFGMKRDGHAFAAIIKDGKYTTKISAAPAGTQIGYHMIAAKFVYREEYLRKVSTMTSSVSSIQKERIHQDRKIEYRLLSGQSADYSGMATAYRDYLIETEQLPSTLPEIKNIPLLLGIVGGGTKDVFGGDSYVSATTFEQAGHIINNLEDAGIQNMIVYYQGWQNSGHKDTNQRFPIQPELGGGNGLKALTSMLAEKNIPLLLEDYLTWMKVSKNNPIMRTDGVRSIDTTVLQNMRKNAYLLNPVIGVRNAIDTIDRLKKLGVGGVLFTGAGSTIYKDYGSSKLEREDTGHLFKSLLTYTREKLGLAVTDRGNDYVLRAADLITNFPLEGSYDFVIDENVPFYPMAVHGSILYTGLEGNLRNEYEKEQLKLIEYGAIPYFRLTYSSSRELKGTDYDRLYNSEYAVWKDRITEEYNKLNLLASLLNRRMLKHEKQAEGIYQMTYDDGTRVKVNYKTNEFEVIKKGGLQ</sequence>
<dbReference type="KEGG" id="cohn:KCTCHS21_50310"/>
<evidence type="ECO:0000313" key="3">
    <source>
        <dbReference type="Proteomes" id="UP000289856"/>
    </source>
</evidence>
<reference evidence="2 3" key="1">
    <citation type="submission" date="2019-01" db="EMBL/GenBank/DDBJ databases">
        <title>Complete genome sequence of Cohnella hallensis HS21 isolated from Korean fir (Abies koreana) rhizospheric soil.</title>
        <authorList>
            <person name="Jiang L."/>
            <person name="Kang S.W."/>
            <person name="Kim S."/>
            <person name="Jung J."/>
            <person name="Kim C.Y."/>
            <person name="Kim D.H."/>
            <person name="Kim S.W."/>
            <person name="Lee J."/>
        </authorList>
    </citation>
    <scope>NUCLEOTIDE SEQUENCE [LARGE SCALE GENOMIC DNA]</scope>
    <source>
        <strain evidence="2 3">HS21</strain>
    </source>
</reference>
<name>A0A3T1DC07_9BACL</name>
<dbReference type="EMBL" id="AP019400">
    <property type="protein sequence ID" value="BBI35632.1"/>
    <property type="molecule type" value="Genomic_DNA"/>
</dbReference>
<feature type="transmembrane region" description="Helical" evidence="1">
    <location>
        <begin position="17"/>
        <end position="38"/>
    </location>
</feature>
<keyword evidence="1" id="KW-1133">Transmembrane helix</keyword>
<organism evidence="2 3">
    <name type="scientific">Cohnella abietis</name>
    <dbReference type="NCBI Taxonomy" id="2507935"/>
    <lineage>
        <taxon>Bacteria</taxon>
        <taxon>Bacillati</taxon>
        <taxon>Bacillota</taxon>
        <taxon>Bacilli</taxon>
        <taxon>Bacillales</taxon>
        <taxon>Paenibacillaceae</taxon>
        <taxon>Cohnella</taxon>
    </lineage>
</organism>
<keyword evidence="3" id="KW-1185">Reference proteome</keyword>
<proteinExistence type="predicted"/>
<dbReference type="Pfam" id="PF18952">
    <property type="entry name" value="DUF5696"/>
    <property type="match status" value="1"/>
</dbReference>
<protein>
    <submittedName>
        <fullName evidence="2">Uncharacterized protein</fullName>
    </submittedName>
</protein>